<dbReference type="KEGG" id="csol:105365987"/>
<proteinExistence type="inferred from homology"/>
<name>A0AAJ7DZY3_9HYME</name>
<keyword evidence="4 6" id="KW-0472">Membrane</keyword>
<keyword evidence="8" id="KW-1185">Reference proteome</keyword>
<keyword evidence="6" id="KW-0868">Chloride</keyword>
<evidence type="ECO:0000313" key="9">
    <source>
        <dbReference type="RefSeq" id="XP_011502588.1"/>
    </source>
</evidence>
<keyword evidence="6" id="KW-0406">Ion transport</keyword>
<feature type="region of interest" description="Disordered" evidence="7">
    <location>
        <begin position="612"/>
        <end position="637"/>
    </location>
</feature>
<dbReference type="InterPro" id="IPR000615">
    <property type="entry name" value="Bestrophin"/>
</dbReference>
<dbReference type="InterPro" id="IPR021134">
    <property type="entry name" value="Bestrophin-like"/>
</dbReference>
<keyword evidence="2 6" id="KW-0812">Transmembrane</keyword>
<dbReference type="AlphaFoldDB" id="A0AAJ7DZY3"/>
<protein>
    <recommendedName>
        <fullName evidence="6">Bestrophin homolog</fullName>
    </recommendedName>
</protein>
<keyword evidence="6" id="KW-0813">Transport</keyword>
<dbReference type="PANTHER" id="PTHR10736">
    <property type="entry name" value="BESTROPHIN"/>
    <property type="match status" value="1"/>
</dbReference>
<feature type="compositionally biased region" description="Low complexity" evidence="7">
    <location>
        <begin position="446"/>
        <end position="459"/>
    </location>
</feature>
<feature type="compositionally biased region" description="Low complexity" evidence="7">
    <location>
        <begin position="612"/>
        <end position="625"/>
    </location>
</feature>
<feature type="transmembrane region" description="Helical" evidence="6">
    <location>
        <begin position="270"/>
        <end position="289"/>
    </location>
</feature>
<evidence type="ECO:0000256" key="5">
    <source>
        <dbReference type="ARBA" id="ARBA00034769"/>
    </source>
</evidence>
<comment type="similarity">
    <text evidence="5 6">Belongs to the anion channel-forming bestrophin (TC 1.A.46) family. Calcium-sensitive chloride channel subfamily.</text>
</comment>
<comment type="function">
    <text evidence="6">Forms chloride channels.</text>
</comment>
<dbReference type="Proteomes" id="UP000695007">
    <property type="component" value="Unplaced"/>
</dbReference>
<evidence type="ECO:0000256" key="4">
    <source>
        <dbReference type="ARBA" id="ARBA00023136"/>
    </source>
</evidence>
<evidence type="ECO:0000256" key="6">
    <source>
        <dbReference type="RuleBase" id="RU363126"/>
    </source>
</evidence>
<feature type="compositionally biased region" description="Polar residues" evidence="7">
    <location>
        <begin position="519"/>
        <end position="532"/>
    </location>
</feature>
<evidence type="ECO:0000256" key="3">
    <source>
        <dbReference type="ARBA" id="ARBA00022989"/>
    </source>
</evidence>
<accession>A0AAJ7DZY3</accession>
<feature type="region of interest" description="Disordered" evidence="7">
    <location>
        <begin position="391"/>
        <end position="431"/>
    </location>
</feature>
<evidence type="ECO:0000313" key="8">
    <source>
        <dbReference type="Proteomes" id="UP000695007"/>
    </source>
</evidence>
<evidence type="ECO:0000256" key="1">
    <source>
        <dbReference type="ARBA" id="ARBA00004370"/>
    </source>
</evidence>
<evidence type="ECO:0000256" key="2">
    <source>
        <dbReference type="ARBA" id="ARBA00022692"/>
    </source>
</evidence>
<dbReference type="GO" id="GO:0034707">
    <property type="term" value="C:chloride channel complex"/>
    <property type="evidence" value="ECO:0007669"/>
    <property type="project" value="UniProtKB-KW"/>
</dbReference>
<organism evidence="8 9">
    <name type="scientific">Ceratosolen solmsi marchali</name>
    <dbReference type="NCBI Taxonomy" id="326594"/>
    <lineage>
        <taxon>Eukaryota</taxon>
        <taxon>Metazoa</taxon>
        <taxon>Ecdysozoa</taxon>
        <taxon>Arthropoda</taxon>
        <taxon>Hexapoda</taxon>
        <taxon>Insecta</taxon>
        <taxon>Pterygota</taxon>
        <taxon>Neoptera</taxon>
        <taxon>Endopterygota</taxon>
        <taxon>Hymenoptera</taxon>
        <taxon>Apocrita</taxon>
        <taxon>Proctotrupomorpha</taxon>
        <taxon>Chalcidoidea</taxon>
        <taxon>Agaonidae</taxon>
        <taxon>Agaoninae</taxon>
        <taxon>Ceratosolen</taxon>
    </lineage>
</organism>
<sequence>MTVSYQYEVASSTSGGFTRLLFMWRGSLYKLIYRELLLFLALFGAISALYRHALNVDQKRAFEQIVVYCDTFINLIPLSFVLGFYVAYVAGRWWQQYTAIPWPDKVMHSVALYVIGNDEYGRMVRRALMRYLNLSLILVLRSISSAVKRRFPTLDHVVDSGFMTSLELELFISVPSLEFNTYWIPCTWFINLLKEARTSHRLPDAQGLKIIMEEFNDFRSKCGMLWSYDWVSIPLVYTQVVTLATYSFFAVALVGRQYIEGVIKPFQMKVDIYFPMFTILQFFFFMGLLKVAEQLINPFGDDDEDFELNWLIDRHTKVSYLGVDTLMNRCPPLVKDIYYESENIILPYTEAAAAYKRKTYRGSVANMTVPEEKQTMFLPDIIEEEENATGNITPRTSSASLPTHNDSPSENNNKRQGYSSPQSANRAARDSRETIVTLDLREELDQQQQQPQQQSQQQQGKFTDHLQSRKPFFALAKSSKVNIQPWPSATNLKSEPVVGSMWTENALEPGQQRRKLHQTRSFNIPSIDVRQSSVDDELDDEDDEDILDGIKSEAIEFASKKRSQMMFELRSRKANRNSVAYRNSGAKDTQKPHCNCDLTSSSSSCCCNGSYSQQRQQRSQSQRSSTRNERSTRSRAHRFNSFPKFLAKRQRTSFRSPGIPIPCGRQNESFDEGLPVSKSSPELAVDVDFSQCKHMRATFFTGNEDAIEQDPDLREIISKRF</sequence>
<feature type="region of interest" description="Disordered" evidence="7">
    <location>
        <begin position="509"/>
        <end position="541"/>
    </location>
</feature>
<feature type="region of interest" description="Disordered" evidence="7">
    <location>
        <begin position="444"/>
        <end position="463"/>
    </location>
</feature>
<keyword evidence="3 6" id="KW-1133">Transmembrane helix</keyword>
<dbReference type="RefSeq" id="XP_011502588.1">
    <property type="nucleotide sequence ID" value="XM_011504286.1"/>
</dbReference>
<gene>
    <name evidence="9" type="primary">LOC105365987</name>
</gene>
<dbReference type="Pfam" id="PF01062">
    <property type="entry name" value="Bestrophin"/>
    <property type="match status" value="1"/>
</dbReference>
<feature type="region of interest" description="Disordered" evidence="7">
    <location>
        <begin position="656"/>
        <end position="675"/>
    </location>
</feature>
<feature type="transmembrane region" description="Helical" evidence="6">
    <location>
        <begin position="65"/>
        <end position="88"/>
    </location>
</feature>
<dbReference type="PANTHER" id="PTHR10736:SF0">
    <property type="entry name" value="BESTROPHIN HOMOLOG"/>
    <property type="match status" value="1"/>
</dbReference>
<dbReference type="GO" id="GO:0005886">
    <property type="term" value="C:plasma membrane"/>
    <property type="evidence" value="ECO:0007669"/>
    <property type="project" value="UniProtKB-SubCell"/>
</dbReference>
<keyword evidence="6" id="KW-1003">Cell membrane</keyword>
<dbReference type="GeneID" id="105365987"/>
<feature type="transmembrane region" description="Helical" evidence="6">
    <location>
        <begin position="31"/>
        <end position="53"/>
    </location>
</feature>
<evidence type="ECO:0000256" key="7">
    <source>
        <dbReference type="SAM" id="MobiDB-lite"/>
    </source>
</evidence>
<dbReference type="GO" id="GO:0005254">
    <property type="term" value="F:chloride channel activity"/>
    <property type="evidence" value="ECO:0007669"/>
    <property type="project" value="UniProtKB-KW"/>
</dbReference>
<reference evidence="9" key="1">
    <citation type="submission" date="2025-08" db="UniProtKB">
        <authorList>
            <consortium name="RefSeq"/>
        </authorList>
    </citation>
    <scope>IDENTIFICATION</scope>
</reference>
<comment type="subcellular location">
    <subcellularLocation>
        <location evidence="6">Cell membrane</location>
        <topology evidence="6">Multi-pass membrane protein</topology>
    </subcellularLocation>
    <subcellularLocation>
        <location evidence="1">Membrane</location>
    </subcellularLocation>
</comment>
<feature type="compositionally biased region" description="Polar residues" evidence="7">
    <location>
        <begin position="391"/>
        <end position="425"/>
    </location>
</feature>
<keyword evidence="6" id="KW-0869">Chloride channel</keyword>
<feature type="transmembrane region" description="Helical" evidence="6">
    <location>
        <begin position="236"/>
        <end position="258"/>
    </location>
</feature>
<keyword evidence="6" id="KW-0407">Ion channel</keyword>